<feature type="compositionally biased region" description="Polar residues" evidence="1">
    <location>
        <begin position="38"/>
        <end position="54"/>
    </location>
</feature>
<evidence type="ECO:0000256" key="2">
    <source>
        <dbReference type="SAM" id="Phobius"/>
    </source>
</evidence>
<organism evidence="4 5">
    <name type="scientific">Coniochaeta hoffmannii</name>
    <dbReference type="NCBI Taxonomy" id="91930"/>
    <lineage>
        <taxon>Eukaryota</taxon>
        <taxon>Fungi</taxon>
        <taxon>Dikarya</taxon>
        <taxon>Ascomycota</taxon>
        <taxon>Pezizomycotina</taxon>
        <taxon>Sordariomycetes</taxon>
        <taxon>Sordariomycetidae</taxon>
        <taxon>Coniochaetales</taxon>
        <taxon>Coniochaetaceae</taxon>
        <taxon>Coniochaeta</taxon>
    </lineage>
</organism>
<dbReference type="EMBL" id="JANBVN010000143">
    <property type="protein sequence ID" value="KAJ9138563.1"/>
    <property type="molecule type" value="Genomic_DNA"/>
</dbReference>
<feature type="transmembrane region" description="Helical" evidence="2">
    <location>
        <begin position="557"/>
        <end position="574"/>
    </location>
</feature>
<dbReference type="AlphaFoldDB" id="A0AA38R923"/>
<reference evidence="4" key="1">
    <citation type="submission" date="2022-07" db="EMBL/GenBank/DDBJ databases">
        <title>Fungi with potential for degradation of polypropylene.</title>
        <authorList>
            <person name="Gostincar C."/>
        </authorList>
    </citation>
    <scope>NUCLEOTIDE SEQUENCE</scope>
    <source>
        <strain evidence="4">EXF-13287</strain>
    </source>
</reference>
<evidence type="ECO:0000256" key="1">
    <source>
        <dbReference type="SAM" id="MobiDB-lite"/>
    </source>
</evidence>
<feature type="compositionally biased region" description="Basic residues" evidence="1">
    <location>
        <begin position="1"/>
        <end position="11"/>
    </location>
</feature>
<accession>A0AA38R923</accession>
<keyword evidence="2" id="KW-0812">Transmembrane</keyword>
<dbReference type="InterPro" id="IPR046529">
    <property type="entry name" value="DUF6594"/>
</dbReference>
<dbReference type="Proteomes" id="UP001174691">
    <property type="component" value="Unassembled WGS sequence"/>
</dbReference>
<evidence type="ECO:0000313" key="5">
    <source>
        <dbReference type="Proteomes" id="UP001174691"/>
    </source>
</evidence>
<feature type="domain" description="DUF6594" evidence="3">
    <location>
        <begin position="249"/>
        <end position="540"/>
    </location>
</feature>
<evidence type="ECO:0000313" key="4">
    <source>
        <dbReference type="EMBL" id="KAJ9138563.1"/>
    </source>
</evidence>
<dbReference type="Pfam" id="PF20237">
    <property type="entry name" value="DUF6594"/>
    <property type="match status" value="1"/>
</dbReference>
<gene>
    <name evidence="4" type="ORF">NKR19_g7788</name>
</gene>
<feature type="transmembrane region" description="Helical" evidence="2">
    <location>
        <begin position="491"/>
        <end position="509"/>
    </location>
</feature>
<evidence type="ECO:0000259" key="3">
    <source>
        <dbReference type="Pfam" id="PF20237"/>
    </source>
</evidence>
<feature type="transmembrane region" description="Helical" evidence="2">
    <location>
        <begin position="516"/>
        <end position="537"/>
    </location>
</feature>
<dbReference type="PANTHER" id="PTHR34502:SF6">
    <property type="entry name" value="DUF6594 DOMAIN-CONTAINING PROTEIN"/>
    <property type="match status" value="1"/>
</dbReference>
<keyword evidence="5" id="KW-1185">Reference proteome</keyword>
<keyword evidence="2" id="KW-0472">Membrane</keyword>
<feature type="region of interest" description="Disordered" evidence="1">
    <location>
        <begin position="203"/>
        <end position="252"/>
    </location>
</feature>
<proteinExistence type="predicted"/>
<feature type="region of interest" description="Disordered" evidence="1">
    <location>
        <begin position="1"/>
        <end position="145"/>
    </location>
</feature>
<protein>
    <recommendedName>
        <fullName evidence="3">DUF6594 domain-containing protein</fullName>
    </recommendedName>
</protein>
<feature type="compositionally biased region" description="Polar residues" evidence="1">
    <location>
        <begin position="105"/>
        <end position="117"/>
    </location>
</feature>
<sequence length="575" mass="61814">MSTTHSRRRSQPRNLGASPPPVSHTRADVLSLLDPDSPNVTEESIKRTLQASTQWHRDSRSIPPRSSAGSPGMSGAETGSYTSDDQEMDTEAQTSPEPSVDGDILSTTFVQESSDTQPWLGGPGAQSTNTKEPKLAPRRNQLKAKDKEYYYGTPEMPRGNANLPHLPPDILTSRVPNLAQGHVKHLPRAEKLPLTGYELLAARLTSSSGRTTARPRRHGRPRSSQPPSPSSDRDRDRDPGGYGPDGGAEPDIKPIYRRFEALNHRLLLHLQDELSELEEQLHRLDTADTQTRRLQNCILPASRRAEHMSGGELQWHKTDILGKIGFKLGQYNHALSSFREAQDLPPPDPADVEAYRTYLATDNPIAEIETRFLDPTDDLVSLARCERHRPRSGSSSSSGSSVSCYGNRKGVYSPAGALSDEAPTPRQGSLASFLPKATRFPFAGAPGGTFLPTPSLSPVSSVGGCSRPATGAGAEEVRQVVETQAGTMSRLQWGCLLSAVSVLLPVVLFRIVGGGIAARLAIVLVLATAAGVLGRMLIAAGRPEKPGELLRFGSKDALAYTGAYGAVVAVMAAVC</sequence>
<name>A0AA38R923_9PEZI</name>
<dbReference type="PANTHER" id="PTHR34502">
    <property type="entry name" value="DUF6594 DOMAIN-CONTAINING PROTEIN-RELATED"/>
    <property type="match status" value="1"/>
</dbReference>
<keyword evidence="2" id="KW-1133">Transmembrane helix</keyword>
<comment type="caution">
    <text evidence="4">The sequence shown here is derived from an EMBL/GenBank/DDBJ whole genome shotgun (WGS) entry which is preliminary data.</text>
</comment>